<evidence type="ECO:0000313" key="7">
    <source>
        <dbReference type="Proteomes" id="UP001403094"/>
    </source>
</evidence>
<accession>A0ABP5GKT0</accession>
<feature type="domain" description="Calcineurin-like phosphoesterase" evidence="5">
    <location>
        <begin position="244"/>
        <end position="406"/>
    </location>
</feature>
<evidence type="ECO:0000256" key="2">
    <source>
        <dbReference type="ARBA" id="ARBA00022801"/>
    </source>
</evidence>
<evidence type="ECO:0000259" key="5">
    <source>
        <dbReference type="Pfam" id="PF00149"/>
    </source>
</evidence>
<dbReference type="Gene3D" id="3.60.21.10">
    <property type="match status" value="1"/>
</dbReference>
<evidence type="ECO:0000256" key="3">
    <source>
        <dbReference type="SAM" id="MobiDB-lite"/>
    </source>
</evidence>
<dbReference type="Pfam" id="PF00149">
    <property type="entry name" value="Metallophos"/>
    <property type="match status" value="1"/>
</dbReference>
<dbReference type="SUPFAM" id="SSF56300">
    <property type="entry name" value="Metallo-dependent phosphatases"/>
    <property type="match status" value="1"/>
</dbReference>
<feature type="transmembrane region" description="Helical" evidence="4">
    <location>
        <begin position="75"/>
        <end position="93"/>
    </location>
</feature>
<evidence type="ECO:0000256" key="1">
    <source>
        <dbReference type="ARBA" id="ARBA00022723"/>
    </source>
</evidence>
<evidence type="ECO:0000256" key="4">
    <source>
        <dbReference type="SAM" id="Phobius"/>
    </source>
</evidence>
<dbReference type="EMBL" id="BAAANQ010000003">
    <property type="protein sequence ID" value="GAA2049538.1"/>
    <property type="molecule type" value="Genomic_DNA"/>
</dbReference>
<feature type="compositionally biased region" description="Low complexity" evidence="3">
    <location>
        <begin position="174"/>
        <end position="187"/>
    </location>
</feature>
<evidence type="ECO:0000313" key="6">
    <source>
        <dbReference type="EMBL" id="GAA2049538.1"/>
    </source>
</evidence>
<comment type="caution">
    <text evidence="6">The sequence shown here is derived from an EMBL/GenBank/DDBJ whole genome shotgun (WGS) entry which is preliminary data.</text>
</comment>
<gene>
    <name evidence="6" type="ORF">GCM10009757_20540</name>
</gene>
<dbReference type="InterPro" id="IPR029052">
    <property type="entry name" value="Metallo-depent_PP-like"/>
</dbReference>
<dbReference type="InterPro" id="IPR004843">
    <property type="entry name" value="Calcineurin-like_PHP"/>
</dbReference>
<keyword evidence="4" id="KW-1133">Transmembrane helix</keyword>
<dbReference type="PANTHER" id="PTHR31302">
    <property type="entry name" value="TRANSMEMBRANE PROTEIN WITH METALLOPHOSPHOESTERASE DOMAIN-RELATED"/>
    <property type="match status" value="1"/>
</dbReference>
<keyword evidence="2" id="KW-0378">Hydrolase</keyword>
<feature type="compositionally biased region" description="Basic and acidic residues" evidence="3">
    <location>
        <begin position="114"/>
        <end position="130"/>
    </location>
</feature>
<proteinExistence type="predicted"/>
<reference evidence="7" key="1">
    <citation type="journal article" date="2019" name="Int. J. Syst. Evol. Microbiol.">
        <title>The Global Catalogue of Microorganisms (GCM) 10K type strain sequencing project: providing services to taxonomists for standard genome sequencing and annotation.</title>
        <authorList>
            <consortium name="The Broad Institute Genomics Platform"/>
            <consortium name="The Broad Institute Genome Sequencing Center for Infectious Disease"/>
            <person name="Wu L."/>
            <person name="Ma J."/>
        </authorList>
    </citation>
    <scope>NUCLEOTIDE SEQUENCE [LARGE SCALE GENOMIC DNA]</scope>
    <source>
        <strain evidence="7">JCM 14549</strain>
    </source>
</reference>
<dbReference type="RefSeq" id="WP_346070275.1">
    <property type="nucleotide sequence ID" value="NZ_BAAANQ010000003.1"/>
</dbReference>
<protein>
    <submittedName>
        <fullName evidence="6">Metallophosphoesterase</fullName>
    </submittedName>
</protein>
<keyword evidence="7" id="KW-1185">Reference proteome</keyword>
<feature type="transmembrane region" description="Helical" evidence="4">
    <location>
        <begin position="6"/>
        <end position="22"/>
    </location>
</feature>
<keyword evidence="4" id="KW-0472">Membrane</keyword>
<dbReference type="CDD" id="cd07385">
    <property type="entry name" value="MPP_YkuE_C"/>
    <property type="match status" value="1"/>
</dbReference>
<sequence length="465" mass="49197">MAIVAALVGLLLLSAVHWYLWKRLVADVSAPGGWYRRVGTVLLVLLPVTTLLFQWGGQAGVPFSVKQVVAWPGSYWVAMLLYLLLALAVGEALRPLLLRVLRRRDASRAVLPEARPEKDQEQEREQEQERVAAGGVPGVPESSAGPGVSKAPDGTAHASRSGGADGPGEPGEPAEPAGDPVAAADGPGRTEAGRRLFVARTVAVGAGLVAAGTVGYGSYRFRQLTTKHVKVPLAKLPRAAHGYRIAVVSDIHLSAILGASHSRRIVDAINRTQPDLITVVGDMVDAEVTDLRSAAAPLAELSAPDGAYFVTGNHEYYVDTLQWVEHVRELGMIPLENARVELPFFDLAGVNDVQGEGTVHGGPDFEAALGDRDRQRASVLMAHQPVLIHDAVDAGVDLQLSGHTHGGQLWPVTYLADLANPTLAGLERYGDTQLYVSRGAGAWGPPVRVGADPDITVIELAATGA</sequence>
<keyword evidence="1" id="KW-0479">Metal-binding</keyword>
<dbReference type="InterPro" id="IPR051158">
    <property type="entry name" value="Metallophosphoesterase_sf"/>
</dbReference>
<keyword evidence="4" id="KW-0812">Transmembrane</keyword>
<feature type="region of interest" description="Disordered" evidence="3">
    <location>
        <begin position="111"/>
        <end position="189"/>
    </location>
</feature>
<dbReference type="Proteomes" id="UP001403094">
    <property type="component" value="Unassembled WGS sequence"/>
</dbReference>
<dbReference type="PANTHER" id="PTHR31302:SF31">
    <property type="entry name" value="PHOSPHODIESTERASE YAEI"/>
    <property type="match status" value="1"/>
</dbReference>
<feature type="transmembrane region" description="Helical" evidence="4">
    <location>
        <begin position="197"/>
        <end position="219"/>
    </location>
</feature>
<name>A0ABP5GKT0_9ACTN</name>
<feature type="transmembrane region" description="Helical" evidence="4">
    <location>
        <begin position="34"/>
        <end position="55"/>
    </location>
</feature>
<organism evidence="6 7">
    <name type="scientific">Streptomyces cheonanensis</name>
    <dbReference type="NCBI Taxonomy" id="312720"/>
    <lineage>
        <taxon>Bacteria</taxon>
        <taxon>Bacillati</taxon>
        <taxon>Actinomycetota</taxon>
        <taxon>Actinomycetes</taxon>
        <taxon>Kitasatosporales</taxon>
        <taxon>Streptomycetaceae</taxon>
        <taxon>Streptomyces</taxon>
    </lineage>
</organism>